<dbReference type="Pfam" id="PF00015">
    <property type="entry name" value="MCPsignal"/>
    <property type="match status" value="1"/>
</dbReference>
<accession>A0A4Q9R7H0</accession>
<comment type="similarity">
    <text evidence="7">Belongs to the methyl-accepting chemotaxis (MCP) protein family.</text>
</comment>
<evidence type="ECO:0000256" key="5">
    <source>
        <dbReference type="ARBA" id="ARBA00023136"/>
    </source>
</evidence>
<dbReference type="GO" id="GO:0004888">
    <property type="term" value="F:transmembrane signaling receptor activity"/>
    <property type="evidence" value="ECO:0007669"/>
    <property type="project" value="InterPro"/>
</dbReference>
<dbReference type="PANTHER" id="PTHR32089:SF120">
    <property type="entry name" value="METHYL-ACCEPTING CHEMOTAXIS PROTEIN TLPQ"/>
    <property type="match status" value="1"/>
</dbReference>
<evidence type="ECO:0000256" key="3">
    <source>
        <dbReference type="ARBA" id="ARBA00022692"/>
    </source>
</evidence>
<keyword evidence="12" id="KW-1185">Reference proteome</keyword>
<dbReference type="PRINTS" id="PR00260">
    <property type="entry name" value="CHEMTRNSDUCR"/>
</dbReference>
<dbReference type="RefSeq" id="WP_131184643.1">
    <property type="nucleotide sequence ID" value="NZ_QJUO01000015.1"/>
</dbReference>
<evidence type="ECO:0000259" key="10">
    <source>
        <dbReference type="PROSITE" id="PS50111"/>
    </source>
</evidence>
<dbReference type="FunFam" id="1.10.287.950:FF:000001">
    <property type="entry name" value="Methyl-accepting chemotaxis sensory transducer"/>
    <property type="match status" value="1"/>
</dbReference>
<dbReference type="GO" id="GO:0007165">
    <property type="term" value="P:signal transduction"/>
    <property type="evidence" value="ECO:0007669"/>
    <property type="project" value="UniProtKB-KW"/>
</dbReference>
<dbReference type="Gene3D" id="1.10.287.950">
    <property type="entry name" value="Methyl-accepting chemotaxis protein"/>
    <property type="match status" value="1"/>
</dbReference>
<comment type="subcellular location">
    <subcellularLocation>
        <location evidence="1">Membrane</location>
        <topology evidence="1">Multi-pass membrane protein</topology>
    </subcellularLocation>
</comment>
<reference evidence="11 12" key="1">
    <citation type="submission" date="2018-06" db="EMBL/GenBank/DDBJ databases">
        <title>Three novel Pseudomonas species isolated from symptomatic oak.</title>
        <authorList>
            <person name="Bueno-Gonzalez V."/>
            <person name="Brady C."/>
        </authorList>
    </citation>
    <scope>NUCLEOTIDE SEQUENCE [LARGE SCALE GENOMIC DNA]</scope>
    <source>
        <strain evidence="11 12">P17C</strain>
    </source>
</reference>
<dbReference type="PANTHER" id="PTHR32089">
    <property type="entry name" value="METHYL-ACCEPTING CHEMOTAXIS PROTEIN MCPB"/>
    <property type="match status" value="1"/>
</dbReference>
<dbReference type="AlphaFoldDB" id="A0A4Q9R7H0"/>
<dbReference type="EMBL" id="QJUP01000012">
    <property type="protein sequence ID" value="TBU96513.1"/>
    <property type="molecule type" value="Genomic_DNA"/>
</dbReference>
<dbReference type="Proteomes" id="UP000292639">
    <property type="component" value="Unassembled WGS sequence"/>
</dbReference>
<dbReference type="GO" id="GO:0006935">
    <property type="term" value="P:chemotaxis"/>
    <property type="evidence" value="ECO:0007669"/>
    <property type="project" value="UniProtKB-KW"/>
</dbReference>
<name>A0A4Q9R7H0_9GAMM</name>
<feature type="transmembrane region" description="Helical" evidence="9">
    <location>
        <begin position="15"/>
        <end position="36"/>
    </location>
</feature>
<gene>
    <name evidence="11" type="ORF">DNJ96_10220</name>
</gene>
<dbReference type="InterPro" id="IPR004089">
    <property type="entry name" value="MCPsignal_dom"/>
</dbReference>
<feature type="domain" description="Methyl-accepting transducer" evidence="10">
    <location>
        <begin position="278"/>
        <end position="514"/>
    </location>
</feature>
<feature type="transmembrane region" description="Helical" evidence="9">
    <location>
        <begin position="198"/>
        <end position="217"/>
    </location>
</feature>
<dbReference type="GO" id="GO:0016020">
    <property type="term" value="C:membrane"/>
    <property type="evidence" value="ECO:0007669"/>
    <property type="project" value="UniProtKB-SubCell"/>
</dbReference>
<keyword evidence="2" id="KW-0145">Chemotaxis</keyword>
<dbReference type="PROSITE" id="PS50111">
    <property type="entry name" value="CHEMOTAXIS_TRANSDUC_2"/>
    <property type="match status" value="1"/>
</dbReference>
<evidence type="ECO:0000256" key="7">
    <source>
        <dbReference type="ARBA" id="ARBA00029447"/>
    </source>
</evidence>
<keyword evidence="5 9" id="KW-0472">Membrane</keyword>
<protein>
    <submittedName>
        <fullName evidence="11">Methyl-accepting chemotaxis protein</fullName>
    </submittedName>
</protein>
<evidence type="ECO:0000256" key="4">
    <source>
        <dbReference type="ARBA" id="ARBA00022989"/>
    </source>
</evidence>
<keyword evidence="4 9" id="KW-1133">Transmembrane helix</keyword>
<sequence length="550" mass="59150">MKQTAIRFSTRATLYASYITLLVLLLIVAGMSLYALSKADKAFSGYVQGPGKRAMLASQLDAAVKDRAVALRNLVLIADVQARAGQQSVIDAADRMVIARLDQWRQSIHDDTDVGGGARELFASVESIEKRYAPVARKIAEHVLAGEDDTAIRMIAEQCTPLLQELTVAIDGYQKFIAQQAAERIEVNTADYRAQRNLLVLVIAISVLFAVVLGQSITRRLLRALGAEPDDLNRIARQVADGDLRHSDSGNVRADSVLGSLRNMQRNLREMALRISASSQSVATSSQALSGQTQQSLDGVANSLLEIEQIVTAIHEMAATVQDVARSAETAAAAADEADHEARQSQDKTVHAVSLIDGLARDIDHSADAMQRLKAESSNIGTVLDVIKSVADQTNLLALNAAIEAARAGEAGRGFAVVADEVRNLARRTRDATSEIEGLIISLQRIADESAQSMQNCQASSEQAVSSSSQVGDAVLRIVDMIERINGMNQQIAAAAEQQSAVAEQISQNIIAVRDNASQAGDAMRHCYQESDGLARTSEALKEDIARFQL</sequence>
<organism evidence="11 12">
    <name type="scientific">Stutzerimonas kirkiae</name>
    <dbReference type="NCBI Taxonomy" id="2211392"/>
    <lineage>
        <taxon>Bacteria</taxon>
        <taxon>Pseudomonadati</taxon>
        <taxon>Pseudomonadota</taxon>
        <taxon>Gammaproteobacteria</taxon>
        <taxon>Pseudomonadales</taxon>
        <taxon>Pseudomonadaceae</taxon>
        <taxon>Stutzerimonas</taxon>
    </lineage>
</organism>
<evidence type="ECO:0000313" key="12">
    <source>
        <dbReference type="Proteomes" id="UP000292639"/>
    </source>
</evidence>
<evidence type="ECO:0000256" key="6">
    <source>
        <dbReference type="ARBA" id="ARBA00023224"/>
    </source>
</evidence>
<dbReference type="SUPFAM" id="SSF58104">
    <property type="entry name" value="Methyl-accepting chemotaxis protein (MCP) signaling domain"/>
    <property type="match status" value="1"/>
</dbReference>
<evidence type="ECO:0000256" key="9">
    <source>
        <dbReference type="SAM" id="Phobius"/>
    </source>
</evidence>
<keyword evidence="3 9" id="KW-0812">Transmembrane</keyword>
<comment type="caution">
    <text evidence="11">The sequence shown here is derived from an EMBL/GenBank/DDBJ whole genome shotgun (WGS) entry which is preliminary data.</text>
</comment>
<dbReference type="InterPro" id="IPR004090">
    <property type="entry name" value="Chemotax_Me-accpt_rcpt"/>
</dbReference>
<keyword evidence="6 8" id="KW-0807">Transducer</keyword>
<evidence type="ECO:0000256" key="8">
    <source>
        <dbReference type="PROSITE-ProRule" id="PRU00284"/>
    </source>
</evidence>
<evidence type="ECO:0000256" key="2">
    <source>
        <dbReference type="ARBA" id="ARBA00022500"/>
    </source>
</evidence>
<evidence type="ECO:0000256" key="1">
    <source>
        <dbReference type="ARBA" id="ARBA00004141"/>
    </source>
</evidence>
<evidence type="ECO:0000313" key="11">
    <source>
        <dbReference type="EMBL" id="TBU96513.1"/>
    </source>
</evidence>
<proteinExistence type="inferred from homology"/>
<dbReference type="InterPro" id="IPR024478">
    <property type="entry name" value="HlyB_4HB_MCP"/>
</dbReference>
<dbReference type="Pfam" id="PF12729">
    <property type="entry name" value="4HB_MCP_1"/>
    <property type="match status" value="1"/>
</dbReference>
<dbReference type="SMART" id="SM00283">
    <property type="entry name" value="MA"/>
    <property type="match status" value="1"/>
</dbReference>